<evidence type="ECO:0000256" key="9">
    <source>
        <dbReference type="ARBA" id="ARBA00023015"/>
    </source>
</evidence>
<keyword evidence="9" id="KW-0805">Transcription regulation</keyword>
<feature type="domain" description="HTH araC/xylS-type" evidence="14">
    <location>
        <begin position="92"/>
        <end position="193"/>
    </location>
</feature>
<evidence type="ECO:0000259" key="14">
    <source>
        <dbReference type="PROSITE" id="PS01124"/>
    </source>
</evidence>
<dbReference type="EMBL" id="WJBU01000003">
    <property type="protein sequence ID" value="MRD46449.1"/>
    <property type="molecule type" value="Genomic_DNA"/>
</dbReference>
<dbReference type="SMART" id="SM01009">
    <property type="entry name" value="AlkA_N"/>
    <property type="match status" value="1"/>
</dbReference>
<keyword evidence="6" id="KW-0479">Metal-binding</keyword>
<dbReference type="Pfam" id="PF06029">
    <property type="entry name" value="AlkA_N"/>
    <property type="match status" value="1"/>
</dbReference>
<evidence type="ECO:0000256" key="10">
    <source>
        <dbReference type="ARBA" id="ARBA00023125"/>
    </source>
</evidence>
<dbReference type="GO" id="GO:0032259">
    <property type="term" value="P:methylation"/>
    <property type="evidence" value="ECO:0007669"/>
    <property type="project" value="UniProtKB-KW"/>
</dbReference>
<dbReference type="PANTHER" id="PTHR43003:SF13">
    <property type="entry name" value="DNA-3-METHYLADENINE GLYCOSYLASE 2"/>
    <property type="match status" value="1"/>
</dbReference>
<dbReference type="SUPFAM" id="SSF48150">
    <property type="entry name" value="DNA-glycosylase"/>
    <property type="match status" value="1"/>
</dbReference>
<dbReference type="GO" id="GO:0006307">
    <property type="term" value="P:DNA alkylation repair"/>
    <property type="evidence" value="ECO:0007669"/>
    <property type="project" value="TreeGrafter"/>
</dbReference>
<evidence type="ECO:0000256" key="2">
    <source>
        <dbReference type="ARBA" id="ARBA00001947"/>
    </source>
</evidence>
<dbReference type="Gene3D" id="1.10.1670.10">
    <property type="entry name" value="Helix-hairpin-Helix base-excision DNA repair enzymes (C-terminal)"/>
    <property type="match status" value="1"/>
</dbReference>
<dbReference type="SUPFAM" id="SSF46689">
    <property type="entry name" value="Homeodomain-like"/>
    <property type="match status" value="1"/>
</dbReference>
<evidence type="ECO:0000256" key="4">
    <source>
        <dbReference type="ARBA" id="ARBA00022603"/>
    </source>
</evidence>
<dbReference type="GO" id="GO:0003700">
    <property type="term" value="F:DNA-binding transcription factor activity"/>
    <property type="evidence" value="ECO:0007669"/>
    <property type="project" value="InterPro"/>
</dbReference>
<dbReference type="Gene3D" id="1.10.340.30">
    <property type="entry name" value="Hypothetical protein, domain 2"/>
    <property type="match status" value="1"/>
</dbReference>
<dbReference type="GO" id="GO:0008725">
    <property type="term" value="F:DNA-3-methyladenine glycosylase activity"/>
    <property type="evidence" value="ECO:0007669"/>
    <property type="project" value="TreeGrafter"/>
</dbReference>
<dbReference type="EC" id="3.2.2.21" evidence="3"/>
<dbReference type="OrthoDB" id="9811249at2"/>
<dbReference type="InterPro" id="IPR018062">
    <property type="entry name" value="HTH_AraC-typ_CS"/>
</dbReference>
<keyword evidence="13" id="KW-0234">DNA repair</keyword>
<keyword evidence="7" id="KW-0227">DNA damage</keyword>
<dbReference type="PANTHER" id="PTHR43003">
    <property type="entry name" value="DNA-3-METHYLADENINE GLYCOSYLASE"/>
    <property type="match status" value="1"/>
</dbReference>
<dbReference type="GO" id="GO:0006285">
    <property type="term" value="P:base-excision repair, AP site formation"/>
    <property type="evidence" value="ECO:0007669"/>
    <property type="project" value="TreeGrafter"/>
</dbReference>
<keyword evidence="8" id="KW-0862">Zinc</keyword>
<evidence type="ECO:0000313" key="15">
    <source>
        <dbReference type="EMBL" id="MRD46449.1"/>
    </source>
</evidence>
<evidence type="ECO:0000256" key="13">
    <source>
        <dbReference type="ARBA" id="ARBA00023204"/>
    </source>
</evidence>
<dbReference type="SUPFAM" id="SSF57884">
    <property type="entry name" value="Ada DNA repair protein, N-terminal domain (N-Ada 10)"/>
    <property type="match status" value="1"/>
</dbReference>
<comment type="catalytic activity">
    <reaction evidence="1">
        <text>Hydrolysis of alkylated DNA, releasing 3-methyladenine, 3-methylguanine, 7-methylguanine and 7-methyladenine.</text>
        <dbReference type="EC" id="3.2.2.21"/>
    </reaction>
</comment>
<dbReference type="SMART" id="SM00478">
    <property type="entry name" value="ENDO3c"/>
    <property type="match status" value="1"/>
</dbReference>
<dbReference type="GO" id="GO:0043916">
    <property type="term" value="F:DNA-7-methylguanine glycosylase activity"/>
    <property type="evidence" value="ECO:0007669"/>
    <property type="project" value="TreeGrafter"/>
</dbReference>
<protein>
    <recommendedName>
        <fullName evidence="3">DNA-3-methyladenine glycosylase II</fullName>
        <ecNumber evidence="3">3.2.2.21</ecNumber>
    </recommendedName>
</protein>
<dbReference type="InterPro" id="IPR011257">
    <property type="entry name" value="DNA_glycosylase"/>
</dbReference>
<evidence type="ECO:0000313" key="16">
    <source>
        <dbReference type="Proteomes" id="UP000487350"/>
    </source>
</evidence>
<dbReference type="GO" id="GO:0008270">
    <property type="term" value="F:zinc ion binding"/>
    <property type="evidence" value="ECO:0007669"/>
    <property type="project" value="InterPro"/>
</dbReference>
<dbReference type="Gene3D" id="1.10.10.60">
    <property type="entry name" value="Homeodomain-like"/>
    <property type="match status" value="2"/>
</dbReference>
<evidence type="ECO:0000256" key="1">
    <source>
        <dbReference type="ARBA" id="ARBA00000086"/>
    </source>
</evidence>
<keyword evidence="11" id="KW-0010">Activator</keyword>
<comment type="cofactor">
    <cofactor evidence="2">
        <name>Zn(2+)</name>
        <dbReference type="ChEBI" id="CHEBI:29105"/>
    </cofactor>
</comment>
<dbReference type="Gene3D" id="3.40.10.10">
    <property type="entry name" value="DNA Methylphosphotriester Repair Domain"/>
    <property type="match status" value="1"/>
</dbReference>
<dbReference type="InterPro" id="IPR051912">
    <property type="entry name" value="Alkylbase_DNA_Glycosylase/TA"/>
</dbReference>
<dbReference type="RefSeq" id="WP_153583793.1">
    <property type="nucleotide sequence ID" value="NZ_WJBU01000003.1"/>
</dbReference>
<gene>
    <name evidence="15" type="ORF">GHT07_04125</name>
</gene>
<dbReference type="InterPro" id="IPR037046">
    <property type="entry name" value="AlkA_N_sf"/>
</dbReference>
<keyword evidence="5" id="KW-0808">Transferase</keyword>
<accession>A0A844B434</accession>
<dbReference type="InterPro" id="IPR004026">
    <property type="entry name" value="Ada_DNA_repair_Zn-bd"/>
</dbReference>
<dbReference type="InterPro" id="IPR035451">
    <property type="entry name" value="Ada-like_dom_sf"/>
</dbReference>
<evidence type="ECO:0000256" key="3">
    <source>
        <dbReference type="ARBA" id="ARBA00012000"/>
    </source>
</evidence>
<dbReference type="InterPro" id="IPR023170">
    <property type="entry name" value="HhH_base_excis_C"/>
</dbReference>
<dbReference type="GO" id="GO:0008168">
    <property type="term" value="F:methyltransferase activity"/>
    <property type="evidence" value="ECO:0007669"/>
    <property type="project" value="UniProtKB-KW"/>
</dbReference>
<dbReference type="GO" id="GO:0043565">
    <property type="term" value="F:sequence-specific DNA binding"/>
    <property type="evidence" value="ECO:0007669"/>
    <property type="project" value="InterPro"/>
</dbReference>
<dbReference type="SMART" id="SM00342">
    <property type="entry name" value="HTH_ARAC"/>
    <property type="match status" value="1"/>
</dbReference>
<dbReference type="FunFam" id="3.40.10.10:FF:000001">
    <property type="entry name" value="DNA-3-methyladenine glycosylase 2"/>
    <property type="match status" value="1"/>
</dbReference>
<keyword evidence="10" id="KW-0238">DNA-binding</keyword>
<sequence>MDTALQDDACYLAMKTHDARFDGRFFTGVTSTGIYCRPVCRVRLPKRENCRFFPHAAQAESAGFRPCLRCRPELAPHSVTWSIQDASYILAHQAARLLDDPEAWGDGTPSAGELAVKMGVSDRHVRRIFEMQFGVSPVQYLQTRRLLTAKQLLADTGLPMTQVALISGFSSLRRFNAAFVEHYGLNPTQLRREGAGQPASGIAIRLGYRPPYDVDAMLAFLHKRAMTHVELISPTDKTVSRTLAVESGGERYTGWLTAQFDEPRCQVVLRVSDSLRQVLPIVIHRVRAMLDLDADPQAINALLHARFPDGDGLRVPGTMSGYELAVRAVLGQQITVAAARTLAQRLVDTFGEPIDTPIAPLQRLFPEPAVLAKASGDALGQLGIVRQRQAAIVSIAKAVASRKLQLHGGADVTTTIEALKALPGIGDWTAQYIAMRALRWPDAFPAGDIALHKALGVLDAPNRARAAEAASQDWKPWRSYAVIRAWAQL</sequence>
<dbReference type="InterPro" id="IPR009057">
    <property type="entry name" value="Homeodomain-like_sf"/>
</dbReference>
<dbReference type="Pfam" id="PF00730">
    <property type="entry name" value="HhH-GPD"/>
    <property type="match status" value="1"/>
</dbReference>
<name>A0A844B434_9BURK</name>
<organism evidence="15 16">
    <name type="scientific">Caenimonas koreensis DSM 17982</name>
    <dbReference type="NCBI Taxonomy" id="1121255"/>
    <lineage>
        <taxon>Bacteria</taxon>
        <taxon>Pseudomonadati</taxon>
        <taxon>Pseudomonadota</taxon>
        <taxon>Betaproteobacteria</taxon>
        <taxon>Burkholderiales</taxon>
        <taxon>Comamonadaceae</taxon>
        <taxon>Caenimonas</taxon>
    </lineage>
</organism>
<evidence type="ECO:0000256" key="5">
    <source>
        <dbReference type="ARBA" id="ARBA00022679"/>
    </source>
</evidence>
<reference evidence="15 16" key="1">
    <citation type="submission" date="2019-11" db="EMBL/GenBank/DDBJ databases">
        <title>Caenimonas koreensis gen. nov., sp. nov., isolated from activated sludge.</title>
        <authorList>
            <person name="Seung H.R."/>
        </authorList>
    </citation>
    <scope>NUCLEOTIDE SEQUENCE [LARGE SCALE GENOMIC DNA]</scope>
    <source>
        <strain evidence="15 16">EMB320</strain>
    </source>
</reference>
<dbReference type="Gene3D" id="3.30.310.20">
    <property type="entry name" value="DNA-3-methyladenine glycosylase AlkA, N-terminal domain"/>
    <property type="match status" value="1"/>
</dbReference>
<dbReference type="SUPFAM" id="SSF55945">
    <property type="entry name" value="TATA-box binding protein-like"/>
    <property type="match status" value="1"/>
</dbReference>
<dbReference type="InterPro" id="IPR010316">
    <property type="entry name" value="AlkA_N"/>
</dbReference>
<dbReference type="InterPro" id="IPR018060">
    <property type="entry name" value="HTH_AraC"/>
</dbReference>
<dbReference type="Pfam" id="PF02805">
    <property type="entry name" value="Ada_Zn_binding"/>
    <property type="match status" value="1"/>
</dbReference>
<proteinExistence type="predicted"/>
<evidence type="ECO:0000256" key="12">
    <source>
        <dbReference type="ARBA" id="ARBA00023163"/>
    </source>
</evidence>
<keyword evidence="16" id="KW-1185">Reference proteome</keyword>
<comment type="caution">
    <text evidence="15">The sequence shown here is derived from an EMBL/GenBank/DDBJ whole genome shotgun (WGS) entry which is preliminary data.</text>
</comment>
<dbReference type="CDD" id="cd00056">
    <property type="entry name" value="ENDO3c"/>
    <property type="match status" value="1"/>
</dbReference>
<dbReference type="GO" id="GO:0032131">
    <property type="term" value="F:alkylated DNA binding"/>
    <property type="evidence" value="ECO:0007669"/>
    <property type="project" value="TreeGrafter"/>
</dbReference>
<dbReference type="GO" id="GO:0032993">
    <property type="term" value="C:protein-DNA complex"/>
    <property type="evidence" value="ECO:0007669"/>
    <property type="project" value="TreeGrafter"/>
</dbReference>
<dbReference type="AlphaFoldDB" id="A0A844B434"/>
<evidence type="ECO:0000256" key="11">
    <source>
        <dbReference type="ARBA" id="ARBA00023159"/>
    </source>
</evidence>
<keyword evidence="4" id="KW-0489">Methyltransferase</keyword>
<dbReference type="InterPro" id="IPR003265">
    <property type="entry name" value="HhH-GPD_domain"/>
</dbReference>
<dbReference type="Proteomes" id="UP000487350">
    <property type="component" value="Unassembled WGS sequence"/>
</dbReference>
<dbReference type="GO" id="GO:0005737">
    <property type="term" value="C:cytoplasm"/>
    <property type="evidence" value="ECO:0007669"/>
    <property type="project" value="TreeGrafter"/>
</dbReference>
<evidence type="ECO:0000256" key="7">
    <source>
        <dbReference type="ARBA" id="ARBA00022763"/>
    </source>
</evidence>
<keyword evidence="12" id="KW-0804">Transcription</keyword>
<dbReference type="Pfam" id="PF12833">
    <property type="entry name" value="HTH_18"/>
    <property type="match status" value="1"/>
</dbReference>
<dbReference type="PROSITE" id="PS00041">
    <property type="entry name" value="HTH_ARAC_FAMILY_1"/>
    <property type="match status" value="1"/>
</dbReference>
<evidence type="ECO:0000256" key="6">
    <source>
        <dbReference type="ARBA" id="ARBA00022723"/>
    </source>
</evidence>
<dbReference type="PROSITE" id="PS01124">
    <property type="entry name" value="HTH_ARAC_FAMILY_2"/>
    <property type="match status" value="1"/>
</dbReference>
<evidence type="ECO:0000256" key="8">
    <source>
        <dbReference type="ARBA" id="ARBA00022833"/>
    </source>
</evidence>